<accession>A0A291QR58</accession>
<dbReference type="Proteomes" id="UP000220133">
    <property type="component" value="Chromosome"/>
</dbReference>
<reference evidence="1 2" key="1">
    <citation type="submission" date="2017-10" db="EMBL/GenBank/DDBJ databases">
        <title>Paenichitinophaga pekingensis gen. nov., sp. nov., isolated from activated sludge.</title>
        <authorList>
            <person name="Jin D."/>
            <person name="Kong X."/>
            <person name="Deng Y."/>
            <person name="Bai Z."/>
        </authorList>
    </citation>
    <scope>NUCLEOTIDE SEQUENCE [LARGE SCALE GENOMIC DNA]</scope>
    <source>
        <strain evidence="1 2">13</strain>
    </source>
</reference>
<dbReference type="Gene3D" id="1.25.40.10">
    <property type="entry name" value="Tetratricopeptide repeat domain"/>
    <property type="match status" value="1"/>
</dbReference>
<dbReference type="EMBL" id="CP023777">
    <property type="protein sequence ID" value="ATL46401.1"/>
    <property type="molecule type" value="Genomic_DNA"/>
</dbReference>
<dbReference type="Gene3D" id="3.40.50.300">
    <property type="entry name" value="P-loop containing nucleotide triphosphate hydrolases"/>
    <property type="match status" value="1"/>
</dbReference>
<protein>
    <recommendedName>
        <fullName evidence="3">NACHT domain-containing protein</fullName>
    </recommendedName>
</protein>
<sequence length="862" mass="100445">MIDLSYDYIVMLQNEVLRQFGVDNITPGLCKPLSTAILGRTTKIVSETTLKRFFGFAAAQHSFSRYTLNTLSHYCGYKDWDEFQSKNVAATIKTSIAPSPTIEGCTSKWMELKAKANAVSQYTIQTLKNRSGIPFNYTVVRQETIQHIERFLNSDYPATVFIAPPGWGKSISLVHAVEHCWFNQNAAHTEDICWFINAHAAGSLMMKGFSLANWLDNQLNLGPGENLREYFSNNPQARSGKLVLIIDGFDELNLGSDKTKMLYSKLEDFVYSNDEHPWVKVILSVRSSTWSELFQRSQHYANFRKFWFMGRKMDEETNINIPLLSKEEMKSVLNHYHFDAQKVEQLSDLFLQKLIHPYYLQLFCQLNEEHGDGFFDERLSLFEIASKFIQNRVFQSNKNTFKIAIIDKLLQLLDYGRNGLYADKALLLNKNTDLFPAYKELVTDNILVEENLSQEIMFNVKVRFTHNFMLEYFVAMHFYQNYGEHVREDMLNHILSYFPPSSFRISVLNWLVRCCINKQQYECIHAILKLPLTTNERSQILEYIVLHHNQEDRKPVALEEVFPIGFFKKHPISGFVNDDFVQYRKKKILDTFLGLAESTEDKLKIRSNLFVMALMQLDAESCEFELTNIRKLTADDEALTAMSIQPYEIFLFIYEYLKFGEVNEDIKEKIYDCKWLWLIGGQKIGVAEEIVCKAMCFAFLLMGDYQQLLNFTQRLFERYPQMLYSKGDVFRLTLLCWEAQAHLRVGNTKEGKRIHEHIDRVLKLNLADQFSTKHVQTLQKIIGAEICYQNGDYNRAIKLAESAMEMAQKLDFKLFALINYTILNKVYQDLNMEHQTELAMQQVALIQKNTTFKKAVSNFIYQ</sequence>
<keyword evidence="2" id="KW-1185">Reference proteome</keyword>
<dbReference type="OrthoDB" id="956377at2"/>
<name>A0A291QR58_9BACT</name>
<evidence type="ECO:0000313" key="1">
    <source>
        <dbReference type="EMBL" id="ATL46401.1"/>
    </source>
</evidence>
<dbReference type="AlphaFoldDB" id="A0A291QR58"/>
<organism evidence="1 2">
    <name type="scientific">Chitinophaga caeni</name>
    <dbReference type="NCBI Taxonomy" id="2029983"/>
    <lineage>
        <taxon>Bacteria</taxon>
        <taxon>Pseudomonadati</taxon>
        <taxon>Bacteroidota</taxon>
        <taxon>Chitinophagia</taxon>
        <taxon>Chitinophagales</taxon>
        <taxon>Chitinophagaceae</taxon>
        <taxon>Chitinophaga</taxon>
    </lineage>
</organism>
<dbReference type="SUPFAM" id="SSF52540">
    <property type="entry name" value="P-loop containing nucleoside triphosphate hydrolases"/>
    <property type="match status" value="1"/>
</dbReference>
<dbReference type="InterPro" id="IPR011990">
    <property type="entry name" value="TPR-like_helical_dom_sf"/>
</dbReference>
<gene>
    <name evidence="1" type="ORF">COR50_03990</name>
</gene>
<evidence type="ECO:0008006" key="3">
    <source>
        <dbReference type="Google" id="ProtNLM"/>
    </source>
</evidence>
<dbReference type="KEGG" id="cbae:COR50_03990"/>
<dbReference type="InterPro" id="IPR027417">
    <property type="entry name" value="P-loop_NTPase"/>
</dbReference>
<evidence type="ECO:0000313" key="2">
    <source>
        <dbReference type="Proteomes" id="UP000220133"/>
    </source>
</evidence>
<proteinExistence type="predicted"/>
<dbReference type="RefSeq" id="WP_098192789.1">
    <property type="nucleotide sequence ID" value="NZ_CP023777.1"/>
</dbReference>